<dbReference type="KEGG" id="dya:Dyak_GE16662"/>
<proteinExistence type="predicted"/>
<feature type="signal peptide" evidence="1">
    <location>
        <begin position="1"/>
        <end position="20"/>
    </location>
</feature>
<organism evidence="2 3">
    <name type="scientific">Drosophila yakuba</name>
    <name type="common">Fruit fly</name>
    <dbReference type="NCBI Taxonomy" id="7245"/>
    <lineage>
        <taxon>Eukaryota</taxon>
        <taxon>Metazoa</taxon>
        <taxon>Ecdysozoa</taxon>
        <taxon>Arthropoda</taxon>
        <taxon>Hexapoda</taxon>
        <taxon>Insecta</taxon>
        <taxon>Pterygota</taxon>
        <taxon>Neoptera</taxon>
        <taxon>Endopterygota</taxon>
        <taxon>Diptera</taxon>
        <taxon>Brachycera</taxon>
        <taxon>Muscomorpha</taxon>
        <taxon>Ephydroidea</taxon>
        <taxon>Drosophilidae</taxon>
        <taxon>Drosophila</taxon>
        <taxon>Sophophora</taxon>
    </lineage>
</organism>
<dbReference type="OrthoDB" id="7861707at2759"/>
<dbReference type="EMBL" id="CM000162">
    <property type="protein sequence ID" value="EDX00863.1"/>
    <property type="molecule type" value="Genomic_DNA"/>
</dbReference>
<reference evidence="2 3" key="2">
    <citation type="journal article" date="2007" name="PLoS Biol.">
        <title>Principles of genome evolution in the Drosophila melanogaster species group.</title>
        <authorList>
            <person name="Ranz J.M."/>
            <person name="Maurin D."/>
            <person name="Chan Y.S."/>
            <person name="von Grotthuss M."/>
            <person name="Hillier L.W."/>
            <person name="Roote J."/>
            <person name="Ashburner M."/>
            <person name="Bergman C.M."/>
        </authorList>
    </citation>
    <scope>NUCLEOTIDE SEQUENCE [LARGE SCALE GENOMIC DNA]</scope>
    <source>
        <strain evidence="3">Tai18E2 / Tucson 14021-0261.01</strain>
    </source>
</reference>
<reference evidence="2 3" key="1">
    <citation type="journal article" date="2007" name="Nature">
        <title>Evolution of genes and genomes on the Drosophila phylogeny.</title>
        <authorList>
            <consortium name="Drosophila 12 Genomes Consortium"/>
            <person name="Clark A.G."/>
            <person name="Eisen M.B."/>
            <person name="Smith D.R."/>
            <person name="Bergman C.M."/>
            <person name="Oliver B."/>
            <person name="Markow T.A."/>
            <person name="Kaufman T.C."/>
            <person name="Kellis M."/>
            <person name="Gelbart W."/>
            <person name="Iyer V.N."/>
            <person name="Pollard D.A."/>
            <person name="Sackton T.B."/>
            <person name="Larracuente A.M."/>
            <person name="Singh N.D."/>
            <person name="Abad J.P."/>
            <person name="Abt D.N."/>
            <person name="Adryan B."/>
            <person name="Aguade M."/>
            <person name="Akashi H."/>
            <person name="Anderson W.W."/>
            <person name="Aquadro C.F."/>
            <person name="Ardell D.H."/>
            <person name="Arguello R."/>
            <person name="Artieri C.G."/>
            <person name="Barbash D.A."/>
            <person name="Barker D."/>
            <person name="Barsanti P."/>
            <person name="Batterham P."/>
            <person name="Batzoglou S."/>
            <person name="Begun D."/>
            <person name="Bhutkar A."/>
            <person name="Blanco E."/>
            <person name="Bosak S.A."/>
            <person name="Bradley R.K."/>
            <person name="Brand A.D."/>
            <person name="Brent M.R."/>
            <person name="Brooks A.N."/>
            <person name="Brown R.H."/>
            <person name="Butlin R.K."/>
            <person name="Caggese C."/>
            <person name="Calvi B.R."/>
            <person name="Bernardo de Carvalho A."/>
            <person name="Caspi A."/>
            <person name="Castrezana S."/>
            <person name="Celniker S.E."/>
            <person name="Chang J.L."/>
            <person name="Chapple C."/>
            <person name="Chatterji S."/>
            <person name="Chinwalla A."/>
            <person name="Civetta A."/>
            <person name="Clifton S.W."/>
            <person name="Comeron J.M."/>
            <person name="Costello J.C."/>
            <person name="Coyne J.A."/>
            <person name="Daub J."/>
            <person name="David R.G."/>
            <person name="Delcher A.L."/>
            <person name="Delehaunty K."/>
            <person name="Do C.B."/>
            <person name="Ebling H."/>
            <person name="Edwards K."/>
            <person name="Eickbush T."/>
            <person name="Evans J.D."/>
            <person name="Filipski A."/>
            <person name="Findeiss S."/>
            <person name="Freyhult E."/>
            <person name="Fulton L."/>
            <person name="Fulton R."/>
            <person name="Garcia A.C."/>
            <person name="Gardiner A."/>
            <person name="Garfield D.A."/>
            <person name="Garvin B.E."/>
            <person name="Gibson G."/>
            <person name="Gilbert D."/>
            <person name="Gnerre S."/>
            <person name="Godfrey J."/>
            <person name="Good R."/>
            <person name="Gotea V."/>
            <person name="Gravely B."/>
            <person name="Greenberg A.J."/>
            <person name="Griffiths-Jones S."/>
            <person name="Gross S."/>
            <person name="Guigo R."/>
            <person name="Gustafson E.A."/>
            <person name="Haerty W."/>
            <person name="Hahn M.W."/>
            <person name="Halligan D.L."/>
            <person name="Halpern A.L."/>
            <person name="Halter G.M."/>
            <person name="Han M.V."/>
            <person name="Heger A."/>
            <person name="Hillier L."/>
            <person name="Hinrichs A.S."/>
            <person name="Holmes I."/>
            <person name="Hoskins R.A."/>
            <person name="Hubisz M.J."/>
            <person name="Hultmark D."/>
            <person name="Huntley M.A."/>
            <person name="Jaffe D.B."/>
            <person name="Jagadeeshan S."/>
            <person name="Jeck W.R."/>
            <person name="Johnson J."/>
            <person name="Jones C.D."/>
            <person name="Jordan W.C."/>
            <person name="Karpen G.H."/>
            <person name="Kataoka E."/>
            <person name="Keightley P.D."/>
            <person name="Kheradpour P."/>
            <person name="Kirkness E.F."/>
            <person name="Koerich L.B."/>
            <person name="Kristiansen K."/>
            <person name="Kudrna D."/>
            <person name="Kulathinal R.J."/>
            <person name="Kumar S."/>
            <person name="Kwok R."/>
            <person name="Lander E."/>
            <person name="Langley C.H."/>
            <person name="Lapoint R."/>
            <person name="Lazzaro B.P."/>
            <person name="Lee S.J."/>
            <person name="Levesque L."/>
            <person name="Li R."/>
            <person name="Lin C.F."/>
            <person name="Lin M.F."/>
            <person name="Lindblad-Toh K."/>
            <person name="Llopart A."/>
            <person name="Long M."/>
            <person name="Low L."/>
            <person name="Lozovsky E."/>
            <person name="Lu J."/>
            <person name="Luo M."/>
            <person name="Machado C.A."/>
            <person name="Makalowski W."/>
            <person name="Marzo M."/>
            <person name="Matsuda M."/>
            <person name="Matzkin L."/>
            <person name="McAllister B."/>
            <person name="McBride C.S."/>
            <person name="McKernan B."/>
            <person name="McKernan K."/>
            <person name="Mendez-Lago M."/>
            <person name="Minx P."/>
            <person name="Mollenhauer M.U."/>
            <person name="Montooth K."/>
            <person name="Mount S.M."/>
            <person name="Mu X."/>
            <person name="Myers E."/>
            <person name="Negre B."/>
            <person name="Newfeld S."/>
            <person name="Nielsen R."/>
            <person name="Noor M.A."/>
            <person name="O'Grady P."/>
            <person name="Pachter L."/>
            <person name="Papaceit M."/>
            <person name="Parisi M.J."/>
            <person name="Parisi M."/>
            <person name="Parts L."/>
            <person name="Pedersen J.S."/>
            <person name="Pesole G."/>
            <person name="Phillippy A.M."/>
            <person name="Ponting C.P."/>
            <person name="Pop M."/>
            <person name="Porcelli D."/>
            <person name="Powell J.R."/>
            <person name="Prohaska S."/>
            <person name="Pruitt K."/>
            <person name="Puig M."/>
            <person name="Quesneville H."/>
            <person name="Ram K.R."/>
            <person name="Rand D."/>
            <person name="Rasmussen M.D."/>
            <person name="Reed L.K."/>
            <person name="Reenan R."/>
            <person name="Reily A."/>
            <person name="Remington K.A."/>
            <person name="Rieger T.T."/>
            <person name="Ritchie M.G."/>
            <person name="Robin C."/>
            <person name="Rogers Y.H."/>
            <person name="Rohde C."/>
            <person name="Rozas J."/>
            <person name="Rubenfield M.J."/>
            <person name="Ruiz A."/>
            <person name="Russo S."/>
            <person name="Salzberg S.L."/>
            <person name="Sanchez-Gracia A."/>
            <person name="Saranga D.J."/>
            <person name="Sato H."/>
            <person name="Schaeffer S.W."/>
            <person name="Schatz M.C."/>
            <person name="Schlenke T."/>
            <person name="Schwartz R."/>
            <person name="Segarra C."/>
            <person name="Singh R.S."/>
            <person name="Sirot L."/>
            <person name="Sirota M."/>
            <person name="Sisneros N.B."/>
            <person name="Smith C.D."/>
            <person name="Smith T.F."/>
            <person name="Spieth J."/>
            <person name="Stage D.E."/>
            <person name="Stark A."/>
            <person name="Stephan W."/>
            <person name="Strausberg R.L."/>
            <person name="Strempel S."/>
            <person name="Sturgill D."/>
            <person name="Sutton G."/>
            <person name="Sutton G.G."/>
            <person name="Tao W."/>
            <person name="Teichmann S."/>
            <person name="Tobari Y.N."/>
            <person name="Tomimura Y."/>
            <person name="Tsolas J.M."/>
            <person name="Valente V.L."/>
            <person name="Venter E."/>
            <person name="Venter J.C."/>
            <person name="Vicario S."/>
            <person name="Vieira F.G."/>
            <person name="Vilella A.J."/>
            <person name="Villasante A."/>
            <person name="Walenz B."/>
            <person name="Wang J."/>
            <person name="Wasserman M."/>
            <person name="Watts T."/>
            <person name="Wilson D."/>
            <person name="Wilson R.K."/>
            <person name="Wing R.A."/>
            <person name="Wolfner M.F."/>
            <person name="Wong A."/>
            <person name="Wong G.K."/>
            <person name="Wu C.I."/>
            <person name="Wu G."/>
            <person name="Yamamoto D."/>
            <person name="Yang H.P."/>
            <person name="Yang S.P."/>
            <person name="Yorke J.A."/>
            <person name="Yoshida K."/>
            <person name="Zdobnov E."/>
            <person name="Zhang P."/>
            <person name="Zhang Y."/>
            <person name="Zimin A.V."/>
            <person name="Baldwin J."/>
            <person name="Abdouelleil A."/>
            <person name="Abdulkadir J."/>
            <person name="Abebe A."/>
            <person name="Abera B."/>
            <person name="Abreu J."/>
            <person name="Acer S.C."/>
            <person name="Aftuck L."/>
            <person name="Alexander A."/>
            <person name="An P."/>
            <person name="Anderson E."/>
            <person name="Anderson S."/>
            <person name="Arachi H."/>
            <person name="Azer M."/>
            <person name="Bachantsang P."/>
            <person name="Barry A."/>
            <person name="Bayul T."/>
            <person name="Berlin A."/>
            <person name="Bessette D."/>
            <person name="Bloom T."/>
            <person name="Blye J."/>
            <person name="Boguslavskiy L."/>
            <person name="Bonnet C."/>
            <person name="Boukhgalter B."/>
            <person name="Bourzgui I."/>
            <person name="Brown A."/>
            <person name="Cahill P."/>
            <person name="Channer S."/>
            <person name="Cheshatsang Y."/>
            <person name="Chuda L."/>
            <person name="Citroen M."/>
            <person name="Collymore A."/>
            <person name="Cooke P."/>
            <person name="Costello M."/>
            <person name="D'Aco K."/>
            <person name="Daza R."/>
            <person name="De Haan G."/>
            <person name="DeGray S."/>
            <person name="DeMaso C."/>
            <person name="Dhargay N."/>
            <person name="Dooley K."/>
            <person name="Dooley E."/>
            <person name="Doricent M."/>
            <person name="Dorje P."/>
            <person name="Dorjee K."/>
            <person name="Dupes A."/>
            <person name="Elong R."/>
            <person name="Falk J."/>
            <person name="Farina A."/>
            <person name="Faro S."/>
            <person name="Ferguson D."/>
            <person name="Fisher S."/>
            <person name="Foley C.D."/>
            <person name="Franke A."/>
            <person name="Friedrich D."/>
            <person name="Gadbois L."/>
            <person name="Gearin G."/>
            <person name="Gearin C.R."/>
            <person name="Giannoukos G."/>
            <person name="Goode T."/>
            <person name="Graham J."/>
            <person name="Grandbois E."/>
            <person name="Grewal S."/>
            <person name="Gyaltsen K."/>
            <person name="Hafez N."/>
            <person name="Hagos B."/>
            <person name="Hall J."/>
            <person name="Henson C."/>
            <person name="Hollinger A."/>
            <person name="Honan T."/>
            <person name="Huard M.D."/>
            <person name="Hughes L."/>
            <person name="Hurhula B."/>
            <person name="Husby M.E."/>
            <person name="Kamat A."/>
            <person name="Kanga B."/>
            <person name="Kashin S."/>
            <person name="Khazanovich D."/>
            <person name="Kisner P."/>
            <person name="Lance K."/>
            <person name="Lara M."/>
            <person name="Lee W."/>
            <person name="Lennon N."/>
            <person name="Letendre F."/>
            <person name="LeVine R."/>
            <person name="Lipovsky A."/>
            <person name="Liu X."/>
            <person name="Liu J."/>
            <person name="Liu S."/>
            <person name="Lokyitsang T."/>
            <person name="Lokyitsang Y."/>
            <person name="Lubonja R."/>
            <person name="Lui A."/>
            <person name="MacDonald P."/>
            <person name="Magnisalis V."/>
            <person name="Maru K."/>
            <person name="Matthews C."/>
            <person name="McCusker W."/>
            <person name="McDonough S."/>
            <person name="Mehta T."/>
            <person name="Meldrim J."/>
            <person name="Meneus L."/>
            <person name="Mihai O."/>
            <person name="Mihalev A."/>
            <person name="Mihova T."/>
            <person name="Mittelman R."/>
            <person name="Mlenga V."/>
            <person name="Montmayeur A."/>
            <person name="Mulrain L."/>
            <person name="Navidi A."/>
            <person name="Naylor J."/>
            <person name="Negash T."/>
            <person name="Nguyen T."/>
            <person name="Nguyen N."/>
            <person name="Nicol R."/>
            <person name="Norbu C."/>
            <person name="Norbu N."/>
            <person name="Novod N."/>
            <person name="O'Neill B."/>
            <person name="Osman S."/>
            <person name="Markiewicz E."/>
            <person name="Oyono O.L."/>
            <person name="Patti C."/>
            <person name="Phunkhang P."/>
            <person name="Pierre F."/>
            <person name="Priest M."/>
            <person name="Raghuraman S."/>
            <person name="Rege F."/>
            <person name="Reyes R."/>
            <person name="Rise C."/>
            <person name="Rogov P."/>
            <person name="Ross K."/>
            <person name="Ryan E."/>
            <person name="Settipalli S."/>
            <person name="Shea T."/>
            <person name="Sherpa N."/>
            <person name="Shi L."/>
            <person name="Shih D."/>
            <person name="Sparrow T."/>
            <person name="Spaulding J."/>
            <person name="Stalker J."/>
            <person name="Stange-Thomann N."/>
            <person name="Stavropoulos S."/>
            <person name="Stone C."/>
            <person name="Strader C."/>
            <person name="Tesfaye S."/>
            <person name="Thomson T."/>
            <person name="Thoulutsang Y."/>
            <person name="Thoulutsang D."/>
            <person name="Topham K."/>
            <person name="Topping I."/>
            <person name="Tsamla T."/>
            <person name="Vassiliev H."/>
            <person name="Vo A."/>
            <person name="Wangchuk T."/>
            <person name="Wangdi T."/>
            <person name="Weiand M."/>
            <person name="Wilkinson J."/>
            <person name="Wilson A."/>
            <person name="Yadav S."/>
            <person name="Young G."/>
            <person name="Yu Q."/>
            <person name="Zembek L."/>
            <person name="Zhong D."/>
            <person name="Zimmer A."/>
            <person name="Zwirko Z."/>
            <person name="Jaffe D.B."/>
            <person name="Alvarez P."/>
            <person name="Brockman W."/>
            <person name="Butler J."/>
            <person name="Chin C."/>
            <person name="Gnerre S."/>
            <person name="Grabherr M."/>
            <person name="Kleber M."/>
            <person name="Mauceli E."/>
            <person name="MacCallum I."/>
        </authorList>
    </citation>
    <scope>NUCLEOTIDE SEQUENCE [LARGE SCALE GENOMIC DNA]</scope>
    <source>
        <strain evidence="3">Tai18E2 / Tucson 14021-0261.01</strain>
    </source>
</reference>
<evidence type="ECO:0000256" key="1">
    <source>
        <dbReference type="SAM" id="SignalP"/>
    </source>
</evidence>
<dbReference type="HOGENOM" id="CLU_1961939_0_0_1"/>
<protein>
    <submittedName>
        <fullName evidence="2">Uncharacterized protein</fullName>
    </submittedName>
</protein>
<evidence type="ECO:0000313" key="3">
    <source>
        <dbReference type="Proteomes" id="UP000002282"/>
    </source>
</evidence>
<dbReference type="AlphaFoldDB" id="B4PXL0"/>
<keyword evidence="1" id="KW-0732">Signal</keyword>
<keyword evidence="3" id="KW-1185">Reference proteome</keyword>
<evidence type="ECO:0000313" key="2">
    <source>
        <dbReference type="EMBL" id="EDX00863.1"/>
    </source>
</evidence>
<dbReference type="OMA" id="WHKSIRE"/>
<dbReference type="Proteomes" id="UP000002282">
    <property type="component" value="Chromosome X"/>
</dbReference>
<accession>B4PXL0</accession>
<name>B4PXL0_DROYA</name>
<sequence length="128" mass="14455">MSATLLLVIFLGLFILLALGTLHRRIFTGSSSSGSNQMALVPAASGVQRGARYDPLEQSSWHKSIRPHIRFLARYIHVPPDFDGVEMPEELYRHMQVLAMLQDQFRAGHLQRSAVSGSVTDFDRYRNQ</sequence>
<gene>
    <name evidence="2" type="primary">Dyak\GE16662</name>
    <name evidence="2" type="synonym">22f01</name>
    <name evidence="2" type="synonym">dyak_GLEANR_18062</name>
    <name evidence="2" type="synonym">GE16662</name>
    <name evidence="2" type="synonym">zaa22f01y1</name>
    <name evidence="2" type="ORF">Dyak_GE16662</name>
</gene>
<feature type="chain" id="PRO_5002819119" evidence="1">
    <location>
        <begin position="21"/>
        <end position="128"/>
    </location>
</feature>